<keyword evidence="2" id="KW-1185">Reference proteome</keyword>
<dbReference type="Proteomes" id="UP001162741">
    <property type="component" value="Chromosome"/>
</dbReference>
<dbReference type="PANTHER" id="PTHR39186:SF1">
    <property type="entry name" value="DUF2071 DOMAIN-CONTAINING PROTEIN"/>
    <property type="match status" value="1"/>
</dbReference>
<sequence>MLNTQANRIREMVEHRPQVQFPGNEWQWYQEWDQVLFFHWQLDPAEVTPLLPPKLRLDLFEGRAWISLVPFTMMQVRPRLLPPLSFVSDFHEVNLRTYVTNGPNKGVYFFSLEAGNAFSAYISRRFSGLPYERSAISREAGQYDVQNPRTGNHLRVRYTPGEAVKHKTELDKWLTERYYLMLQKGDKVFEFHVHHPEWALQEPGVQEVDISYKLGNLHLTHKTVARTHYSPGVKVIAWPQEIIHV</sequence>
<dbReference type="InterPro" id="IPR018644">
    <property type="entry name" value="DUF2071"/>
</dbReference>
<name>A0ABY6J354_9BACT</name>
<gene>
    <name evidence="1" type="ORF">MKQ68_03100</name>
</gene>
<dbReference type="InterPro" id="IPR023375">
    <property type="entry name" value="ADC_dom_sf"/>
</dbReference>
<reference evidence="1" key="1">
    <citation type="submission" date="2022-10" db="EMBL/GenBank/DDBJ databases">
        <title>Chitinophaga sp. nov., isolated from soil.</title>
        <authorList>
            <person name="Jeon C.O."/>
        </authorList>
    </citation>
    <scope>NUCLEOTIDE SEQUENCE</scope>
    <source>
        <strain evidence="1">R8</strain>
    </source>
</reference>
<dbReference type="Gene3D" id="2.40.400.10">
    <property type="entry name" value="Acetoacetate decarboxylase-like"/>
    <property type="match status" value="1"/>
</dbReference>
<evidence type="ECO:0000313" key="1">
    <source>
        <dbReference type="EMBL" id="UYQ94077.1"/>
    </source>
</evidence>
<proteinExistence type="predicted"/>
<evidence type="ECO:0000313" key="2">
    <source>
        <dbReference type="Proteomes" id="UP001162741"/>
    </source>
</evidence>
<dbReference type="RefSeq" id="WP_264282033.1">
    <property type="nucleotide sequence ID" value="NZ_CP107006.1"/>
</dbReference>
<protein>
    <submittedName>
        <fullName evidence="1">DUF2071 domain-containing protein</fullName>
    </submittedName>
</protein>
<dbReference type="SUPFAM" id="SSF160104">
    <property type="entry name" value="Acetoacetate decarboxylase-like"/>
    <property type="match status" value="1"/>
</dbReference>
<dbReference type="EMBL" id="CP107006">
    <property type="protein sequence ID" value="UYQ94077.1"/>
    <property type="molecule type" value="Genomic_DNA"/>
</dbReference>
<organism evidence="1 2">
    <name type="scientific">Chitinophaga horti</name>
    <dbReference type="NCBI Taxonomy" id="2920382"/>
    <lineage>
        <taxon>Bacteria</taxon>
        <taxon>Pseudomonadati</taxon>
        <taxon>Bacteroidota</taxon>
        <taxon>Chitinophagia</taxon>
        <taxon>Chitinophagales</taxon>
        <taxon>Chitinophagaceae</taxon>
        <taxon>Chitinophaga</taxon>
    </lineage>
</organism>
<dbReference type="Pfam" id="PF09844">
    <property type="entry name" value="DUF2071"/>
    <property type="match status" value="1"/>
</dbReference>
<accession>A0ABY6J354</accession>
<dbReference type="PANTHER" id="PTHR39186">
    <property type="entry name" value="DUF2071 FAMILY PROTEIN"/>
    <property type="match status" value="1"/>
</dbReference>